<dbReference type="InParanoid" id="A0A6P8IWF0"/>
<dbReference type="OrthoDB" id="5987530at2759"/>
<dbReference type="RefSeq" id="XP_031570383.1">
    <property type="nucleotide sequence ID" value="XM_031714523.1"/>
</dbReference>
<protein>
    <submittedName>
        <fullName evidence="4">Loricrin-like</fullName>
    </submittedName>
</protein>
<name>A0A6P8IWF0_ACTTE</name>
<accession>A0A6P8IWF0</accession>
<feature type="signal peptide" evidence="2">
    <location>
        <begin position="1"/>
        <end position="25"/>
    </location>
</feature>
<dbReference type="KEGG" id="aten:116304743"/>
<dbReference type="AlphaFoldDB" id="A0A6P8IWF0"/>
<feature type="region of interest" description="Disordered" evidence="1">
    <location>
        <begin position="337"/>
        <end position="370"/>
    </location>
</feature>
<evidence type="ECO:0000313" key="3">
    <source>
        <dbReference type="Proteomes" id="UP000515163"/>
    </source>
</evidence>
<evidence type="ECO:0000256" key="1">
    <source>
        <dbReference type="SAM" id="MobiDB-lite"/>
    </source>
</evidence>
<dbReference type="Proteomes" id="UP000515163">
    <property type="component" value="Unplaced"/>
</dbReference>
<reference evidence="4" key="1">
    <citation type="submission" date="2025-08" db="UniProtKB">
        <authorList>
            <consortium name="RefSeq"/>
        </authorList>
    </citation>
    <scope>IDENTIFICATION</scope>
    <source>
        <tissue evidence="4">Tentacle</tissue>
    </source>
</reference>
<keyword evidence="2" id="KW-0732">Signal</keyword>
<evidence type="ECO:0000313" key="4">
    <source>
        <dbReference type="RefSeq" id="XP_031570383.1"/>
    </source>
</evidence>
<dbReference type="GeneID" id="116304743"/>
<keyword evidence="3" id="KW-1185">Reference proteome</keyword>
<gene>
    <name evidence="4" type="primary">LOC116304743</name>
</gene>
<dbReference type="PANTHER" id="PTHR31535">
    <property type="match status" value="1"/>
</dbReference>
<evidence type="ECO:0000256" key="2">
    <source>
        <dbReference type="SAM" id="SignalP"/>
    </source>
</evidence>
<proteinExistence type="predicted"/>
<organism evidence="3 4">
    <name type="scientific">Actinia tenebrosa</name>
    <name type="common">Australian red waratah sea anemone</name>
    <dbReference type="NCBI Taxonomy" id="6105"/>
    <lineage>
        <taxon>Eukaryota</taxon>
        <taxon>Metazoa</taxon>
        <taxon>Cnidaria</taxon>
        <taxon>Anthozoa</taxon>
        <taxon>Hexacorallia</taxon>
        <taxon>Actiniaria</taxon>
        <taxon>Actiniidae</taxon>
        <taxon>Actinia</taxon>
    </lineage>
</organism>
<feature type="chain" id="PRO_5028274401" evidence="2">
    <location>
        <begin position="26"/>
        <end position="417"/>
    </location>
</feature>
<dbReference type="PANTHER" id="PTHR31535:SF3">
    <property type="entry name" value="REGULATORY PROTEIN ZESTE"/>
    <property type="match status" value="1"/>
</dbReference>
<sequence length="417" mass="41651">MKANINEFFLDLIVIAMALVSRVFAEAGSGNIFMNDNENRASGTFLKIKSHAILTNKITSKKVQSAIDCAFVCFQTPRCLSYNLGKTKQRGTFICEPLNTTHMDTPLIAMPNYTHFRNNTTKKSFTNQGHTGRTGPIQKFVVQQAGYYFIEAAGARGGTLSCNYGSFPGTYLGGKGATMKGVFFLAAGTVLKIVVGHRGGDAVEVKGGQSTKQTAASLGLSVEDNAGTGGGGGSFVYTSTNKLLLAAGGGGGAAHHSPGIDGQITTAGSPCSKEGVFDSVNVGGKDGGPGHCNTAGASHHGGVGAGWNGKGCARLTSKHGETGGSRLNNWIGGSAGGMNSGNNGGPPPGAVGGFGGGGGGAEDSGASGGGGGYSGGGSGNKEMYAGGGGGSFCGGISCTGAVGGNTNDYGFVNIIHT</sequence>